<gene>
    <name evidence="1" type="ORF">Y10_28760</name>
</gene>
<dbReference type="EMBL" id="BRVO01000003">
    <property type="protein sequence ID" value="GLB50508.1"/>
    <property type="molecule type" value="Genomic_DNA"/>
</dbReference>
<evidence type="ECO:0000313" key="2">
    <source>
        <dbReference type="Proteomes" id="UP001143543"/>
    </source>
</evidence>
<comment type="caution">
    <text evidence="1">The sequence shown here is derived from an EMBL/GenBank/DDBJ whole genome shotgun (WGS) entry which is preliminary data.</text>
</comment>
<evidence type="ECO:0000313" key="1">
    <source>
        <dbReference type="EMBL" id="GLB50508.1"/>
    </source>
</evidence>
<dbReference type="InterPro" id="IPR010321">
    <property type="entry name" value="DUF922"/>
</dbReference>
<keyword evidence="2" id="KW-1185">Reference proteome</keyword>
<organism evidence="1 2">
    <name type="scientific">Neptunitalea lumnitzerae</name>
    <dbReference type="NCBI Taxonomy" id="2965509"/>
    <lineage>
        <taxon>Bacteria</taxon>
        <taxon>Pseudomonadati</taxon>
        <taxon>Bacteroidota</taxon>
        <taxon>Flavobacteriia</taxon>
        <taxon>Flavobacteriales</taxon>
        <taxon>Flavobacteriaceae</taxon>
        <taxon>Neptunitalea</taxon>
    </lineage>
</organism>
<dbReference type="Proteomes" id="UP001143543">
    <property type="component" value="Unassembled WGS sequence"/>
</dbReference>
<sequence length="148" mass="17169">MSINDFRGLPDEASKAVAITASGVSYQLAAEINNNEVHVDCNIGAYFYPNESWYKVHLADGKTLGHEQLHFDISELMAREFRRRVKEKKFSANVKREVKVIYKEVTDSLNKLQNLYDKETNFSINDEQQELWRHKIAKALEETKAFKD</sequence>
<reference evidence="1" key="1">
    <citation type="submission" date="2022-07" db="EMBL/GenBank/DDBJ databases">
        <title>Taxonomy of Novel Oxalotrophic and Methylotrophic Bacteria.</title>
        <authorList>
            <person name="Sahin N."/>
            <person name="Tani A."/>
        </authorList>
    </citation>
    <scope>NUCLEOTIDE SEQUENCE</scope>
    <source>
        <strain evidence="1">Y10</strain>
    </source>
</reference>
<evidence type="ECO:0008006" key="3">
    <source>
        <dbReference type="Google" id="ProtNLM"/>
    </source>
</evidence>
<dbReference type="Pfam" id="PF06037">
    <property type="entry name" value="DUF922"/>
    <property type="match status" value="1"/>
</dbReference>
<protein>
    <recommendedName>
        <fullName evidence="3">DUF922 domain-containing protein</fullName>
    </recommendedName>
</protein>
<proteinExistence type="predicted"/>
<accession>A0ABQ5MMC0</accession>
<name>A0ABQ5MMC0_9FLAO</name>